<accession>A0ABY3MV14</accession>
<name>A0ABY3MV14_9GAMM</name>
<gene>
    <name evidence="2" type="ORF">CWS31_012165</name>
</gene>
<protein>
    <recommendedName>
        <fullName evidence="4">PKD domain-containing protein</fullName>
    </recommendedName>
</protein>
<feature type="signal peptide" evidence="1">
    <location>
        <begin position="1"/>
        <end position="24"/>
    </location>
</feature>
<comment type="caution">
    <text evidence="2">The sequence shown here is derived from an EMBL/GenBank/DDBJ whole genome shotgun (WGS) entry which is preliminary data.</text>
</comment>
<dbReference type="Proteomes" id="UP000815846">
    <property type="component" value="Unassembled WGS sequence"/>
</dbReference>
<evidence type="ECO:0000313" key="2">
    <source>
        <dbReference type="EMBL" id="TYK65045.1"/>
    </source>
</evidence>
<keyword evidence="3" id="KW-1185">Reference proteome</keyword>
<keyword evidence="1" id="KW-0732">Signal</keyword>
<organism evidence="2 3">
    <name type="scientific">Colwellia echini</name>
    <dbReference type="NCBI Taxonomy" id="1982103"/>
    <lineage>
        <taxon>Bacteria</taxon>
        <taxon>Pseudomonadati</taxon>
        <taxon>Pseudomonadota</taxon>
        <taxon>Gammaproteobacteria</taxon>
        <taxon>Alteromonadales</taxon>
        <taxon>Colwelliaceae</taxon>
        <taxon>Colwellia</taxon>
    </lineage>
</organism>
<evidence type="ECO:0000313" key="3">
    <source>
        <dbReference type="Proteomes" id="UP000815846"/>
    </source>
</evidence>
<feature type="chain" id="PRO_5045778444" description="PKD domain-containing protein" evidence="1">
    <location>
        <begin position="25"/>
        <end position="183"/>
    </location>
</feature>
<proteinExistence type="predicted"/>
<dbReference type="PROSITE" id="PS51257">
    <property type="entry name" value="PROKAR_LIPOPROTEIN"/>
    <property type="match status" value="1"/>
</dbReference>
<sequence>MKNLSSLRMCLVPFFALSMSLLTACSGSDSSTPIDTTTPTVTYTELPSFMAVDEGDTVTLSLNTSGDGAEDISFIWQVSDDIDFTGQGSDTITFTAPATDNFTSISVQVDVDSSVSKTFGFSRELTSVNVSSIENITENKGISPDINLPTVPALNFEAITEGSTWYSELELAIEKQPIALERF</sequence>
<evidence type="ECO:0000256" key="1">
    <source>
        <dbReference type="SAM" id="SignalP"/>
    </source>
</evidence>
<dbReference type="RefSeq" id="WP_101343621.1">
    <property type="nucleotide sequence ID" value="NZ_PJAI02000014.1"/>
</dbReference>
<dbReference type="EMBL" id="PJAI02000014">
    <property type="protein sequence ID" value="TYK65045.1"/>
    <property type="molecule type" value="Genomic_DNA"/>
</dbReference>
<reference evidence="2 3" key="1">
    <citation type="submission" date="2019-08" db="EMBL/GenBank/DDBJ databases">
        <title>Microbe sample from Colwellia echini.</title>
        <authorList>
            <person name="Christiansen L."/>
            <person name="Pathiraja D."/>
            <person name="Schultz-Johansen M."/>
            <person name="Choi I.-G."/>
            <person name="Stougaard P."/>
        </authorList>
    </citation>
    <scope>NUCLEOTIDE SEQUENCE [LARGE SCALE GENOMIC DNA]</scope>
    <source>
        <strain evidence="2 3">A3</strain>
    </source>
</reference>
<evidence type="ECO:0008006" key="4">
    <source>
        <dbReference type="Google" id="ProtNLM"/>
    </source>
</evidence>